<keyword evidence="2" id="KW-0808">Transferase</keyword>
<evidence type="ECO:0000313" key="8">
    <source>
        <dbReference type="EMBL" id="GAV81894.1"/>
    </source>
</evidence>
<evidence type="ECO:0000259" key="7">
    <source>
        <dbReference type="Pfam" id="PF08100"/>
    </source>
</evidence>
<comment type="caution">
    <text evidence="8">The sequence shown here is derived from an EMBL/GenBank/DDBJ whole genome shotgun (WGS) entry which is preliminary data.</text>
</comment>
<comment type="similarity">
    <text evidence="4">Belongs to the class I-like SAM-binding methyltransferase superfamily. Cation-independent O-methyltransferase family.</text>
</comment>
<evidence type="ECO:0000256" key="1">
    <source>
        <dbReference type="ARBA" id="ARBA00022603"/>
    </source>
</evidence>
<keyword evidence="9" id="KW-1185">Reference proteome</keyword>
<gene>
    <name evidence="8" type="ORF">CFOL_v3_25347</name>
</gene>
<name>A0A1Q3CNQ1_CEPFO</name>
<dbReference type="Proteomes" id="UP000187406">
    <property type="component" value="Unassembled WGS sequence"/>
</dbReference>
<sequence>MEDAEIDAMIQSQSLVLQNLLAFADTMALKCAVELRLGDIIHSHETPITLTQIASSIDSPSPPDVSSLQRILRLLVRKKIFSVHHPSDGGETLYGPTSFSSWILRDFEISLSPFILMQAHPLMITPWLYFSQCVKEGGTAFKKAHGHELFVFAQQNPEFNRIFNDGMACTAMMSTMAILTKYKDGFKGLGSLVDVGGGTGGIIGAIVDQFPHIKGINFDLPHVIATAPEYDGVTHIGGNMFEAIPHADAVFMKWILHDWSDEDCVKILRNCVKAIPEETGKVIVVDIVLNPDGNSPLDDISIVSDLGMLAITGGKERTEPEWKMILEEGGFPRYKIFNIAPILCIIEAYTK</sequence>
<dbReference type="InterPro" id="IPR029063">
    <property type="entry name" value="SAM-dependent_MTases_sf"/>
</dbReference>
<dbReference type="InterPro" id="IPR016461">
    <property type="entry name" value="COMT-like"/>
</dbReference>
<dbReference type="InterPro" id="IPR036390">
    <property type="entry name" value="WH_DNA-bd_sf"/>
</dbReference>
<dbReference type="OrthoDB" id="1606438at2759"/>
<feature type="domain" description="O-methyltransferase dimerisation" evidence="7">
    <location>
        <begin position="20"/>
        <end position="105"/>
    </location>
</feature>
<dbReference type="InterPro" id="IPR036388">
    <property type="entry name" value="WH-like_DNA-bd_sf"/>
</dbReference>
<dbReference type="PANTHER" id="PTHR11746">
    <property type="entry name" value="O-METHYLTRANSFERASE"/>
    <property type="match status" value="1"/>
</dbReference>
<evidence type="ECO:0000256" key="2">
    <source>
        <dbReference type="ARBA" id="ARBA00022679"/>
    </source>
</evidence>
<evidence type="ECO:0000256" key="4">
    <source>
        <dbReference type="ARBA" id="ARBA00038277"/>
    </source>
</evidence>
<dbReference type="Gene3D" id="1.10.10.10">
    <property type="entry name" value="Winged helix-like DNA-binding domain superfamily/Winged helix DNA-binding domain"/>
    <property type="match status" value="1"/>
</dbReference>
<dbReference type="FunCoup" id="A0A1Q3CNQ1">
    <property type="interactions" value="477"/>
</dbReference>
<dbReference type="GO" id="GO:0032259">
    <property type="term" value="P:methylation"/>
    <property type="evidence" value="ECO:0007669"/>
    <property type="project" value="UniProtKB-KW"/>
</dbReference>
<dbReference type="SUPFAM" id="SSF53335">
    <property type="entry name" value="S-adenosyl-L-methionine-dependent methyltransferases"/>
    <property type="match status" value="1"/>
</dbReference>
<dbReference type="EMBL" id="BDDD01002512">
    <property type="protein sequence ID" value="GAV81894.1"/>
    <property type="molecule type" value="Genomic_DNA"/>
</dbReference>
<dbReference type="Pfam" id="PF08100">
    <property type="entry name" value="Dimerisation"/>
    <property type="match status" value="1"/>
</dbReference>
<dbReference type="InParanoid" id="A0A1Q3CNQ1"/>
<keyword evidence="1" id="KW-0489">Methyltransferase</keyword>
<dbReference type="InterPro" id="IPR012967">
    <property type="entry name" value="COMT_dimerisation"/>
</dbReference>
<evidence type="ECO:0000259" key="6">
    <source>
        <dbReference type="Pfam" id="PF00891"/>
    </source>
</evidence>
<dbReference type="GO" id="GO:0008171">
    <property type="term" value="F:O-methyltransferase activity"/>
    <property type="evidence" value="ECO:0007669"/>
    <property type="project" value="InterPro"/>
</dbReference>
<dbReference type="GO" id="GO:0046983">
    <property type="term" value="F:protein dimerization activity"/>
    <property type="evidence" value="ECO:0007669"/>
    <property type="project" value="InterPro"/>
</dbReference>
<proteinExistence type="inferred from homology"/>
<evidence type="ECO:0000313" key="9">
    <source>
        <dbReference type="Proteomes" id="UP000187406"/>
    </source>
</evidence>
<evidence type="ECO:0000256" key="5">
    <source>
        <dbReference type="PIRSR" id="PIRSR005739-1"/>
    </source>
</evidence>
<protein>
    <submittedName>
        <fullName evidence="8">Methyltransf_2 domain-containing protein/Dimerisation domain-containing protein</fullName>
    </submittedName>
</protein>
<dbReference type="AlphaFoldDB" id="A0A1Q3CNQ1"/>
<dbReference type="PIRSF" id="PIRSF005739">
    <property type="entry name" value="O-mtase"/>
    <property type="match status" value="1"/>
</dbReference>
<dbReference type="PROSITE" id="PS51683">
    <property type="entry name" value="SAM_OMT_II"/>
    <property type="match status" value="1"/>
</dbReference>
<dbReference type="Gene3D" id="3.40.50.150">
    <property type="entry name" value="Vaccinia Virus protein VP39"/>
    <property type="match status" value="1"/>
</dbReference>
<dbReference type="InterPro" id="IPR001077">
    <property type="entry name" value="COMT_C"/>
</dbReference>
<dbReference type="FunFam" id="3.40.50.150:FF:000294">
    <property type="entry name" value="O-methyltransferase family protein"/>
    <property type="match status" value="1"/>
</dbReference>
<dbReference type="SUPFAM" id="SSF46785">
    <property type="entry name" value="Winged helix' DNA-binding domain"/>
    <property type="match status" value="1"/>
</dbReference>
<evidence type="ECO:0000256" key="3">
    <source>
        <dbReference type="ARBA" id="ARBA00022691"/>
    </source>
</evidence>
<feature type="active site" description="Proton acceptor" evidence="5">
    <location>
        <position position="257"/>
    </location>
</feature>
<dbReference type="STRING" id="3775.A0A1Q3CNQ1"/>
<dbReference type="Pfam" id="PF00891">
    <property type="entry name" value="Methyltransf_2"/>
    <property type="match status" value="1"/>
</dbReference>
<keyword evidence="3" id="KW-0949">S-adenosyl-L-methionine</keyword>
<organism evidence="8 9">
    <name type="scientific">Cephalotus follicularis</name>
    <name type="common">Albany pitcher plant</name>
    <dbReference type="NCBI Taxonomy" id="3775"/>
    <lineage>
        <taxon>Eukaryota</taxon>
        <taxon>Viridiplantae</taxon>
        <taxon>Streptophyta</taxon>
        <taxon>Embryophyta</taxon>
        <taxon>Tracheophyta</taxon>
        <taxon>Spermatophyta</taxon>
        <taxon>Magnoliopsida</taxon>
        <taxon>eudicotyledons</taxon>
        <taxon>Gunneridae</taxon>
        <taxon>Pentapetalae</taxon>
        <taxon>rosids</taxon>
        <taxon>fabids</taxon>
        <taxon>Oxalidales</taxon>
        <taxon>Cephalotaceae</taxon>
        <taxon>Cephalotus</taxon>
    </lineage>
</organism>
<accession>A0A1Q3CNQ1</accession>
<feature type="domain" description="O-methyltransferase C-terminal" evidence="6">
    <location>
        <begin position="127"/>
        <end position="331"/>
    </location>
</feature>
<reference evidence="9" key="1">
    <citation type="submission" date="2016-04" db="EMBL/GenBank/DDBJ databases">
        <title>Cephalotus genome sequencing.</title>
        <authorList>
            <person name="Fukushima K."/>
            <person name="Hasebe M."/>
            <person name="Fang X."/>
        </authorList>
    </citation>
    <scope>NUCLEOTIDE SEQUENCE [LARGE SCALE GENOMIC DNA]</scope>
    <source>
        <strain evidence="9">cv. St1</strain>
    </source>
</reference>